<feature type="compositionally biased region" description="Basic and acidic residues" evidence="1">
    <location>
        <begin position="954"/>
        <end position="963"/>
    </location>
</feature>
<evidence type="ECO:0000259" key="2">
    <source>
        <dbReference type="Pfam" id="PF15999"/>
    </source>
</evidence>
<dbReference type="Proteomes" id="UP000075885">
    <property type="component" value="Unassembled WGS sequence"/>
</dbReference>
<sequence>MFAGLGQTIFATPEVARRLALMQAVIFQNFCFFTRIPLIPPNGLTIVLAREVLTFATSLLSIQCRPQAIQIEKQVIRLIPESRALEPLLTNQRGSIEETDRILREIERINIAMGYKKKVDVAFPRSGQDSATGYFYPRPAYFPPSVAQLKTSAPQPQKASKGIAPHPFAAQTFFYPAPYLQLPSLASPRAFRLVPVVAAPVVRASKELRTPNQIYILPISVPAADGRSSEIRFIPSTVNFASFTPIQLRGKSLDFADRPRSAPFKKAKGVMEDVAEVADAVQSTKLEEELLEEIAEAVDYEEEEDEKQTAGAEVSDVPAIPNDKFMGAPVKKGETAEEEEDESEPDIELVMLQKVAGKSFNISNVFNNFTHRFNILSTTPGTELPGTVPADTPQDLKDLKEKPLTGEEDLPAQDKGPFGFLATKQADAGSGLVIQRLRVRQGGIAIAGPGGVATAGSGGTAIVGPNGTAITHPRSLTIAGPGAKVYAVPETVDLEKTINATKRSLPLDAVLVANGPVVYYRTFFSYRPAELLLPPAAPYSYPAPGLPFAGRHYSLVSLSGPLPTVETGKGTLPIEDKSPEKLQQKAGSKKRTRKPEDRKKPKRVMNTPVLQALQQPDGRFKLQQYSLAPSEQSTKVISQQTVPVLEKIQRPEAQRVKPQAQSPNPVVVTATGSTTADAPVAGRVPVAPTVQEYYPFYGVPMTDNREEASLILEPSSKAISGNGGTAISTPVSHAILKQGSRAKILFRPQSVAIVGANGRAHAQADLIVDYVNPEHRTATDVLKLPFYGGARGQILEIRKNSDGTVVSKILRGDDEDMELNVQQVAEDVTPVKQQHQQQSFEQTLDGSEEDVKGSDQSFGDYLLKIQNAAASLVSLQETVKKTGKLSPDQRKVYTDNLEKLGVAAQKLAHIQQADDDQDAIRFLFDSNYETTSSGDPQKKKVSSNKITSFPGYKGKEEVKKKEEEENVGEDSSGGDSVQVETQEKESSIAEAKPVGLAIAGEGGVASSKPVATAVVGDGGLAVARPVATAIAGIKPSELGNLGLPISVNKKVLTKGKYGLVAAGDEAAGGVLVGPDFEARVAPKEIEAELEDNRQQAMANFDTEKFLANLRLKTAPTPAPIPSAPQTLASYQPASYLQQTAPYLSDYSQLSQSAYPVYTPTIIPFYNSWTPNYYPYMSTLSANQLAAMQFAQYAQYPYLYGAYQQPQLQQSLAQNPFQQYDYPQRALYNPAPVVSAAAAYPNYNNYASFSSPSPYRFFYY</sequence>
<dbReference type="VEuPathDB" id="VectorBase:AEPI000167"/>
<dbReference type="Pfam" id="PF15999">
    <property type="entry name" value="DUF4774"/>
    <property type="match status" value="3"/>
</dbReference>
<name>A0A182NZT6_9DIPT</name>
<reference evidence="3" key="2">
    <citation type="submission" date="2020-05" db="UniProtKB">
        <authorList>
            <consortium name="EnsemblMetazoa"/>
        </authorList>
    </citation>
    <scope>IDENTIFICATION</scope>
    <source>
        <strain evidence="3">Epiroticus2</strain>
    </source>
</reference>
<feature type="region of interest" description="Disordered" evidence="1">
    <location>
        <begin position="954"/>
        <end position="987"/>
    </location>
</feature>
<feature type="region of interest" description="Disordered" evidence="1">
    <location>
        <begin position="928"/>
        <end position="947"/>
    </location>
</feature>
<feature type="compositionally biased region" description="Acidic residues" evidence="1">
    <location>
        <begin position="336"/>
        <end position="345"/>
    </location>
</feature>
<feature type="domain" description="DUF4774" evidence="2">
    <location>
        <begin position="436"/>
        <end position="489"/>
    </location>
</feature>
<dbReference type="InterPro" id="IPR031942">
    <property type="entry name" value="DUF4774"/>
</dbReference>
<feature type="domain" description="DUF4774" evidence="2">
    <location>
        <begin position="989"/>
        <end position="1037"/>
    </location>
</feature>
<dbReference type="AlphaFoldDB" id="A0A182NZT6"/>
<evidence type="ECO:0000313" key="4">
    <source>
        <dbReference type="Proteomes" id="UP000075885"/>
    </source>
</evidence>
<organism evidence="3 4">
    <name type="scientific">Anopheles epiroticus</name>
    <dbReference type="NCBI Taxonomy" id="199890"/>
    <lineage>
        <taxon>Eukaryota</taxon>
        <taxon>Metazoa</taxon>
        <taxon>Ecdysozoa</taxon>
        <taxon>Arthropoda</taxon>
        <taxon>Hexapoda</taxon>
        <taxon>Insecta</taxon>
        <taxon>Pterygota</taxon>
        <taxon>Neoptera</taxon>
        <taxon>Endopterygota</taxon>
        <taxon>Diptera</taxon>
        <taxon>Nematocera</taxon>
        <taxon>Culicoidea</taxon>
        <taxon>Culicidae</taxon>
        <taxon>Anophelinae</taxon>
        <taxon>Anopheles</taxon>
    </lineage>
</organism>
<evidence type="ECO:0000256" key="1">
    <source>
        <dbReference type="SAM" id="MobiDB-lite"/>
    </source>
</evidence>
<feature type="domain" description="DUF4774" evidence="2">
    <location>
        <begin position="709"/>
        <end position="764"/>
    </location>
</feature>
<feature type="region of interest" description="Disordered" evidence="1">
    <location>
        <begin position="301"/>
        <end position="345"/>
    </location>
</feature>
<feature type="compositionally biased region" description="Basic and acidic residues" evidence="1">
    <location>
        <begin position="574"/>
        <end position="583"/>
    </location>
</feature>
<reference evidence="4" key="1">
    <citation type="submission" date="2013-03" db="EMBL/GenBank/DDBJ databases">
        <title>The Genome Sequence of Anopheles epiroticus epiroticus2.</title>
        <authorList>
            <consortium name="The Broad Institute Genomics Platform"/>
            <person name="Neafsey D.E."/>
            <person name="Howell P."/>
            <person name="Walker B."/>
            <person name="Young S.K."/>
            <person name="Zeng Q."/>
            <person name="Gargeya S."/>
            <person name="Fitzgerald M."/>
            <person name="Haas B."/>
            <person name="Abouelleil A."/>
            <person name="Allen A.W."/>
            <person name="Alvarado L."/>
            <person name="Arachchi H.M."/>
            <person name="Berlin A.M."/>
            <person name="Chapman S.B."/>
            <person name="Gainer-Dewar J."/>
            <person name="Goldberg J."/>
            <person name="Griggs A."/>
            <person name="Gujja S."/>
            <person name="Hansen M."/>
            <person name="Howarth C."/>
            <person name="Imamovic A."/>
            <person name="Ireland A."/>
            <person name="Larimer J."/>
            <person name="McCowan C."/>
            <person name="Murphy C."/>
            <person name="Pearson M."/>
            <person name="Poon T.W."/>
            <person name="Priest M."/>
            <person name="Roberts A."/>
            <person name="Saif S."/>
            <person name="Shea T."/>
            <person name="Sisk P."/>
            <person name="Sykes S."/>
            <person name="Wortman J."/>
            <person name="Nusbaum C."/>
            <person name="Birren B."/>
        </authorList>
    </citation>
    <scope>NUCLEOTIDE SEQUENCE [LARGE SCALE GENOMIC DNA]</scope>
    <source>
        <strain evidence="4">Epiroticus2</strain>
    </source>
</reference>
<keyword evidence="4" id="KW-1185">Reference proteome</keyword>
<accession>A0A182NZT6</accession>
<dbReference type="EnsemblMetazoa" id="AEPI000167-RA">
    <property type="protein sequence ID" value="AEPI000167-PA"/>
    <property type="gene ID" value="AEPI000167"/>
</dbReference>
<proteinExistence type="predicted"/>
<protein>
    <recommendedName>
        <fullName evidence="2">DUF4774 domain-containing protein</fullName>
    </recommendedName>
</protein>
<feature type="region of interest" description="Disordered" evidence="1">
    <location>
        <begin position="567"/>
        <end position="604"/>
    </location>
</feature>
<evidence type="ECO:0000313" key="3">
    <source>
        <dbReference type="EnsemblMetazoa" id="AEPI000167-PA"/>
    </source>
</evidence>